<dbReference type="OrthoDB" id="190846at2759"/>
<reference evidence="2 3" key="1">
    <citation type="journal article" date="2019" name="Plant Biotechnol. J.">
        <title>The red bayberry genome and genetic basis of sex determination.</title>
        <authorList>
            <person name="Jia H.M."/>
            <person name="Jia H.J."/>
            <person name="Cai Q.L."/>
            <person name="Wang Y."/>
            <person name="Zhao H.B."/>
            <person name="Yang W.F."/>
            <person name="Wang G.Y."/>
            <person name="Li Y.H."/>
            <person name="Zhan D.L."/>
            <person name="Shen Y.T."/>
            <person name="Niu Q.F."/>
            <person name="Chang L."/>
            <person name="Qiu J."/>
            <person name="Zhao L."/>
            <person name="Xie H.B."/>
            <person name="Fu W.Y."/>
            <person name="Jin J."/>
            <person name="Li X.W."/>
            <person name="Jiao Y."/>
            <person name="Zhou C.C."/>
            <person name="Tu T."/>
            <person name="Chai C.Y."/>
            <person name="Gao J.L."/>
            <person name="Fan L.J."/>
            <person name="van de Weg E."/>
            <person name="Wang J.Y."/>
            <person name="Gao Z.S."/>
        </authorList>
    </citation>
    <scope>NUCLEOTIDE SEQUENCE [LARGE SCALE GENOMIC DNA]</scope>
    <source>
        <tissue evidence="2">Leaves</tissue>
    </source>
</reference>
<protein>
    <submittedName>
        <fullName evidence="2">Lecithin-cholesterol acyltransferase-like 1</fullName>
    </submittedName>
</protein>
<keyword evidence="3" id="KW-1185">Reference proteome</keyword>
<gene>
    <name evidence="2" type="ORF">CJ030_MR8G001957</name>
</gene>
<dbReference type="GO" id="GO:0016746">
    <property type="term" value="F:acyltransferase activity"/>
    <property type="evidence" value="ECO:0007669"/>
    <property type="project" value="UniProtKB-KW"/>
</dbReference>
<feature type="chain" id="PRO_5025414629" evidence="1">
    <location>
        <begin position="20"/>
        <end position="88"/>
    </location>
</feature>
<sequence>MGIGLALISLALMLYTSQAGSNIHPLILIPGSGGNQLEARLTAGYKPSTLFCNRWGGTQRERTRMVGSGYGSTSASFYLRSPGAFLSA</sequence>
<comment type="caution">
    <text evidence="2">The sequence shown here is derived from an EMBL/GenBank/DDBJ whole genome shotgun (WGS) entry which is preliminary data.</text>
</comment>
<dbReference type="EMBL" id="RXIC02000026">
    <property type="protein sequence ID" value="KAB1203963.1"/>
    <property type="molecule type" value="Genomic_DNA"/>
</dbReference>
<keyword evidence="2" id="KW-0012">Acyltransferase</keyword>
<evidence type="ECO:0000256" key="1">
    <source>
        <dbReference type="SAM" id="SignalP"/>
    </source>
</evidence>
<feature type="signal peptide" evidence="1">
    <location>
        <begin position="1"/>
        <end position="19"/>
    </location>
</feature>
<organism evidence="2 3">
    <name type="scientific">Morella rubra</name>
    <name type="common">Chinese bayberry</name>
    <dbReference type="NCBI Taxonomy" id="262757"/>
    <lineage>
        <taxon>Eukaryota</taxon>
        <taxon>Viridiplantae</taxon>
        <taxon>Streptophyta</taxon>
        <taxon>Embryophyta</taxon>
        <taxon>Tracheophyta</taxon>
        <taxon>Spermatophyta</taxon>
        <taxon>Magnoliopsida</taxon>
        <taxon>eudicotyledons</taxon>
        <taxon>Gunneridae</taxon>
        <taxon>Pentapetalae</taxon>
        <taxon>rosids</taxon>
        <taxon>fabids</taxon>
        <taxon>Fagales</taxon>
        <taxon>Myricaceae</taxon>
        <taxon>Morella</taxon>
    </lineage>
</organism>
<evidence type="ECO:0000313" key="3">
    <source>
        <dbReference type="Proteomes" id="UP000516437"/>
    </source>
</evidence>
<proteinExistence type="predicted"/>
<accession>A0A6A1UUG0</accession>
<keyword evidence="2" id="KW-0808">Transferase</keyword>
<name>A0A6A1UUG0_9ROSI</name>
<dbReference type="AlphaFoldDB" id="A0A6A1UUG0"/>
<keyword evidence="1" id="KW-0732">Signal</keyword>
<evidence type="ECO:0000313" key="2">
    <source>
        <dbReference type="EMBL" id="KAB1203963.1"/>
    </source>
</evidence>
<dbReference type="Proteomes" id="UP000516437">
    <property type="component" value="Chromosome 8"/>
</dbReference>